<accession>A0A746VNS1</accession>
<evidence type="ECO:0000256" key="8">
    <source>
        <dbReference type="SAM" id="Phobius"/>
    </source>
</evidence>
<name>A0A746VNS1_SALER</name>
<feature type="transmembrane region" description="Helical" evidence="8">
    <location>
        <begin position="96"/>
        <end position="119"/>
    </location>
</feature>
<proteinExistence type="predicted"/>
<feature type="transmembrane region" description="Helical" evidence="8">
    <location>
        <begin position="218"/>
        <end position="240"/>
    </location>
</feature>
<dbReference type="InterPro" id="IPR036259">
    <property type="entry name" value="MFS_trans_sf"/>
</dbReference>
<dbReference type="AlphaFoldDB" id="A0A746VNS1"/>
<feature type="transmembrane region" description="Helical" evidence="8">
    <location>
        <begin position="131"/>
        <end position="153"/>
    </location>
</feature>
<feature type="transmembrane region" description="Helical" evidence="8">
    <location>
        <begin position="260"/>
        <end position="278"/>
    </location>
</feature>
<evidence type="ECO:0000259" key="9">
    <source>
        <dbReference type="PROSITE" id="PS50850"/>
    </source>
</evidence>
<comment type="subcellular location">
    <subcellularLocation>
        <location evidence="1">Cell inner membrane</location>
        <topology evidence="1">Multi-pass membrane protein</topology>
    </subcellularLocation>
</comment>
<reference evidence="11" key="1">
    <citation type="journal article" date="2018" name="Genome Biol.">
        <title>SKESA: strategic k-mer extension for scrupulous assemblies.</title>
        <authorList>
            <person name="Souvorov A."/>
            <person name="Agarwala R."/>
            <person name="Lipman D.J."/>
        </authorList>
    </citation>
    <scope>NUCLEOTIDE SEQUENCE</scope>
    <source>
        <strain evidence="10">MA.JE_S09-001004</strain>
        <strain evidence="11">MA.JE_S09-001704</strain>
    </source>
</reference>
<evidence type="ECO:0000256" key="6">
    <source>
        <dbReference type="ARBA" id="ARBA00022989"/>
    </source>
</evidence>
<feature type="transmembrane region" description="Helical" evidence="8">
    <location>
        <begin position="73"/>
        <end position="90"/>
    </location>
</feature>
<feature type="transmembrane region" description="Helical" evidence="8">
    <location>
        <begin position="159"/>
        <end position="182"/>
    </location>
</feature>
<feature type="transmembrane region" description="Helical" evidence="8">
    <location>
        <begin position="5"/>
        <end position="28"/>
    </location>
</feature>
<dbReference type="PANTHER" id="PTHR42718:SF47">
    <property type="entry name" value="METHYL VIOLOGEN RESISTANCE PROTEIN SMVA"/>
    <property type="match status" value="1"/>
</dbReference>
<dbReference type="PANTHER" id="PTHR42718">
    <property type="entry name" value="MAJOR FACILITATOR SUPERFAMILY MULTIDRUG TRANSPORTER MFSC"/>
    <property type="match status" value="1"/>
</dbReference>
<dbReference type="InterPro" id="IPR011701">
    <property type="entry name" value="MFS"/>
</dbReference>
<keyword evidence="4" id="KW-0997">Cell inner membrane</keyword>
<dbReference type="Pfam" id="PF07690">
    <property type="entry name" value="MFS_1"/>
    <property type="match status" value="1"/>
</dbReference>
<dbReference type="EMBL" id="DAAVCN010000008">
    <property type="protein sequence ID" value="HAF4208855.1"/>
    <property type="molecule type" value="Genomic_DNA"/>
</dbReference>
<dbReference type="CDD" id="cd17321">
    <property type="entry name" value="MFS_MMR_MDR_like"/>
    <property type="match status" value="1"/>
</dbReference>
<dbReference type="GO" id="GO:0005886">
    <property type="term" value="C:plasma membrane"/>
    <property type="evidence" value="ECO:0007669"/>
    <property type="project" value="UniProtKB-SubCell"/>
</dbReference>
<feature type="domain" description="Major facilitator superfamily (MFS) profile" evidence="9">
    <location>
        <begin position="7"/>
        <end position="493"/>
    </location>
</feature>
<comment type="caution">
    <text evidence="11">The sequence shown here is derived from an EMBL/GenBank/DDBJ whole genome shotgun (WGS) entry which is preliminary data.</text>
</comment>
<feature type="transmembrane region" description="Helical" evidence="8">
    <location>
        <begin position="194"/>
        <end position="212"/>
    </location>
</feature>
<evidence type="ECO:0000256" key="3">
    <source>
        <dbReference type="ARBA" id="ARBA00022475"/>
    </source>
</evidence>
<evidence type="ECO:0000256" key="7">
    <source>
        <dbReference type="ARBA" id="ARBA00023136"/>
    </source>
</evidence>
<evidence type="ECO:0000256" key="4">
    <source>
        <dbReference type="ARBA" id="ARBA00022519"/>
    </source>
</evidence>
<dbReference type="PROSITE" id="PS50850">
    <property type="entry name" value="MFS"/>
    <property type="match status" value="1"/>
</dbReference>
<reference evidence="11" key="2">
    <citation type="submission" date="2020-02" db="EMBL/GenBank/DDBJ databases">
        <authorList>
            <consortium name="NCBI Pathogen Detection Project"/>
        </authorList>
    </citation>
    <scope>NUCLEOTIDE SEQUENCE</scope>
    <source>
        <strain evidence="10">MA.JE_S09-001004</strain>
        <strain evidence="11">MA.JE_S09-001704</strain>
    </source>
</reference>
<dbReference type="SUPFAM" id="SSF103473">
    <property type="entry name" value="MFS general substrate transporter"/>
    <property type="match status" value="1"/>
</dbReference>
<feature type="transmembrane region" description="Helical" evidence="8">
    <location>
        <begin position="43"/>
        <end position="61"/>
    </location>
</feature>
<evidence type="ECO:0000256" key="1">
    <source>
        <dbReference type="ARBA" id="ARBA00004429"/>
    </source>
</evidence>
<dbReference type="Gene3D" id="1.20.1250.20">
    <property type="entry name" value="MFS general substrate transporter like domains"/>
    <property type="match status" value="1"/>
</dbReference>
<dbReference type="PRINTS" id="PR01036">
    <property type="entry name" value="TCRTETB"/>
</dbReference>
<feature type="transmembrane region" description="Helical" evidence="8">
    <location>
        <begin position="326"/>
        <end position="343"/>
    </location>
</feature>
<evidence type="ECO:0000313" key="11">
    <source>
        <dbReference type="EMBL" id="HAF4208855.1"/>
    </source>
</evidence>
<keyword evidence="6 8" id="KW-1133">Transmembrane helix</keyword>
<protein>
    <submittedName>
        <fullName evidence="11">Methyl viologen efflux MFS transporter SmvA</fullName>
    </submittedName>
</protein>
<dbReference type="InterPro" id="IPR020846">
    <property type="entry name" value="MFS_dom"/>
</dbReference>
<feature type="transmembrane region" description="Helical" evidence="8">
    <location>
        <begin position="469"/>
        <end position="489"/>
    </location>
</feature>
<feature type="transmembrane region" description="Helical" evidence="8">
    <location>
        <begin position="394"/>
        <end position="412"/>
    </location>
</feature>
<feature type="transmembrane region" description="Helical" evidence="8">
    <location>
        <begin position="355"/>
        <end position="382"/>
    </location>
</feature>
<dbReference type="EMBL" id="DAAUZK010000002">
    <property type="protein sequence ID" value="HAF3900294.1"/>
    <property type="molecule type" value="Genomic_DNA"/>
</dbReference>
<evidence type="ECO:0000313" key="10">
    <source>
        <dbReference type="EMBL" id="HAF3900294.1"/>
    </source>
</evidence>
<organism evidence="11">
    <name type="scientific">Salmonella enterica</name>
    <name type="common">Salmonella choleraesuis</name>
    <dbReference type="NCBI Taxonomy" id="28901"/>
    <lineage>
        <taxon>Bacteria</taxon>
        <taxon>Pseudomonadati</taxon>
        <taxon>Pseudomonadota</taxon>
        <taxon>Gammaproteobacteria</taxon>
        <taxon>Enterobacterales</taxon>
        <taxon>Enterobacteriaceae</taxon>
        <taxon>Salmonella</taxon>
    </lineage>
</organism>
<dbReference type="NCBIfam" id="NF011571">
    <property type="entry name" value="PRK14995.1"/>
    <property type="match status" value="1"/>
</dbReference>
<dbReference type="Gene3D" id="1.20.1720.10">
    <property type="entry name" value="Multidrug resistance protein D"/>
    <property type="match status" value="1"/>
</dbReference>
<gene>
    <name evidence="11" type="primary">smvA</name>
    <name evidence="10" type="ORF">G8A87_000783</name>
    <name evidence="11" type="ORF">G8N07_003762</name>
</gene>
<keyword evidence="7 8" id="KW-0472">Membrane</keyword>
<keyword evidence="2" id="KW-0813">Transport</keyword>
<dbReference type="GO" id="GO:0022857">
    <property type="term" value="F:transmembrane transporter activity"/>
    <property type="evidence" value="ECO:0007669"/>
    <property type="project" value="InterPro"/>
</dbReference>
<sequence length="499" mass="52551">MFRQWLTLVIIVLVYIPVAIDATVLHVAAPTLSMTLGASGNELLWIIDIYSLVMAGMVLPMGALGDRIGFKRLLMLGGTLFGLASLAAAFSHTASWLIATRVLLAIGAAMIVPATLAGIRATFCEEKHRNMALGVWAAVGSGGAAFGPLIGGILLEHFYWGSVFLINVPIVLVVMGLTARYVPRQAGRRDQPLNLGHAVMLIIAILLLVYSAKTALKGHLSLWVISLTLLTGALLLGLFIRTQLATSRPMIDMRLFTHRIILSGVVMAMTAMITLVGFELLMAQELQFVHGLSPYEAGVFMLPVMVASGFSGPIAGVLVSRLGLRLVATGGMALSALSFYGLAMTDFSTQQWQAWGLMALLGFSAASALLASTSAIMAAAPAEKAAAAGAIETMAYELGAGLGIAIFGLLLSRSFSASIRLPAGLEAQEIARASSSMGEAVQLANSLPPTQGQAILDAARHAFIWSHSVALSSAGSMLLLLAVGMWFSLAKAQRRKHNA</sequence>
<evidence type="ECO:0000256" key="2">
    <source>
        <dbReference type="ARBA" id="ARBA00022448"/>
    </source>
</evidence>
<evidence type="ECO:0000256" key="5">
    <source>
        <dbReference type="ARBA" id="ARBA00022692"/>
    </source>
</evidence>
<keyword evidence="3" id="KW-1003">Cell membrane</keyword>
<feature type="transmembrane region" description="Helical" evidence="8">
    <location>
        <begin position="298"/>
        <end position="319"/>
    </location>
</feature>
<keyword evidence="5 8" id="KW-0812">Transmembrane</keyword>